<dbReference type="AlphaFoldDB" id="A0A4Q2USK5"/>
<accession>A0A4Q2USK5</accession>
<keyword evidence="2" id="KW-1185">Reference proteome</keyword>
<organism evidence="1 2">
    <name type="scientific">Spirosoma sordidisoli</name>
    <dbReference type="NCBI Taxonomy" id="2502893"/>
    <lineage>
        <taxon>Bacteria</taxon>
        <taxon>Pseudomonadati</taxon>
        <taxon>Bacteroidota</taxon>
        <taxon>Cytophagia</taxon>
        <taxon>Cytophagales</taxon>
        <taxon>Cytophagaceae</taxon>
        <taxon>Spirosoma</taxon>
    </lineage>
</organism>
<proteinExistence type="predicted"/>
<gene>
    <name evidence="1" type="ORF">EQG79_00680</name>
</gene>
<name>A0A4Q2USK5_9BACT</name>
<sequence length="120" mass="13648">MAEIIIPIAISHVVVAPDSFRRNAFEKWERGFCFSPEIDDTMRLPLYITLTFPDQGTVDRAIEALQLLRERMLVGCEEADEELMARTDRNMNLISAFAEHLKKEAGIDIPDSAIESFFDA</sequence>
<dbReference type="RefSeq" id="WP_129598923.1">
    <property type="nucleotide sequence ID" value="NZ_SBLB01000001.1"/>
</dbReference>
<evidence type="ECO:0000313" key="2">
    <source>
        <dbReference type="Proteomes" id="UP000290407"/>
    </source>
</evidence>
<evidence type="ECO:0000313" key="1">
    <source>
        <dbReference type="EMBL" id="RYC70700.1"/>
    </source>
</evidence>
<reference evidence="1 2" key="1">
    <citation type="submission" date="2019-01" db="EMBL/GenBank/DDBJ databases">
        <title>Spirosoma flava sp. nov., a propanil-degrading bacterium isolated from herbicide-contaminated soil.</title>
        <authorList>
            <person name="Zhang L."/>
            <person name="Jiang J.-D."/>
        </authorList>
    </citation>
    <scope>NUCLEOTIDE SEQUENCE [LARGE SCALE GENOMIC DNA]</scope>
    <source>
        <strain evidence="1 2">TY50</strain>
    </source>
</reference>
<dbReference type="EMBL" id="SBLB01000001">
    <property type="protein sequence ID" value="RYC70700.1"/>
    <property type="molecule type" value="Genomic_DNA"/>
</dbReference>
<comment type="caution">
    <text evidence="1">The sequence shown here is derived from an EMBL/GenBank/DDBJ whole genome shotgun (WGS) entry which is preliminary data.</text>
</comment>
<dbReference type="Proteomes" id="UP000290407">
    <property type="component" value="Unassembled WGS sequence"/>
</dbReference>
<protein>
    <submittedName>
        <fullName evidence="1">Uncharacterized protein</fullName>
    </submittedName>
</protein>